<feature type="compositionally biased region" description="Polar residues" evidence="1">
    <location>
        <begin position="1118"/>
        <end position="1128"/>
    </location>
</feature>
<feature type="compositionally biased region" description="Low complexity" evidence="1">
    <location>
        <begin position="448"/>
        <end position="469"/>
    </location>
</feature>
<feature type="compositionally biased region" description="Basic and acidic residues" evidence="1">
    <location>
        <begin position="569"/>
        <end position="578"/>
    </location>
</feature>
<organism evidence="2 3">
    <name type="scientific">Marasmiellus scandens</name>
    <dbReference type="NCBI Taxonomy" id="2682957"/>
    <lineage>
        <taxon>Eukaryota</taxon>
        <taxon>Fungi</taxon>
        <taxon>Dikarya</taxon>
        <taxon>Basidiomycota</taxon>
        <taxon>Agaricomycotina</taxon>
        <taxon>Agaricomycetes</taxon>
        <taxon>Agaricomycetidae</taxon>
        <taxon>Agaricales</taxon>
        <taxon>Marasmiineae</taxon>
        <taxon>Omphalotaceae</taxon>
        <taxon>Marasmiellus</taxon>
    </lineage>
</organism>
<feature type="region of interest" description="Disordered" evidence="1">
    <location>
        <begin position="1665"/>
        <end position="1691"/>
    </location>
</feature>
<feature type="compositionally biased region" description="Low complexity" evidence="1">
    <location>
        <begin position="1279"/>
        <end position="1295"/>
    </location>
</feature>
<feature type="compositionally biased region" description="Low complexity" evidence="1">
    <location>
        <begin position="902"/>
        <end position="939"/>
    </location>
</feature>
<evidence type="ECO:0000313" key="2">
    <source>
        <dbReference type="EMBL" id="KAK7455180.1"/>
    </source>
</evidence>
<keyword evidence="3" id="KW-1185">Reference proteome</keyword>
<feature type="compositionally biased region" description="Low complexity" evidence="1">
    <location>
        <begin position="31"/>
        <end position="45"/>
    </location>
</feature>
<evidence type="ECO:0000256" key="1">
    <source>
        <dbReference type="SAM" id="MobiDB-lite"/>
    </source>
</evidence>
<feature type="region of interest" description="Disordered" evidence="1">
    <location>
        <begin position="1043"/>
        <end position="1129"/>
    </location>
</feature>
<feature type="compositionally biased region" description="Polar residues" evidence="1">
    <location>
        <begin position="285"/>
        <end position="304"/>
    </location>
</feature>
<name>A0ABR1JDV1_9AGAR</name>
<feature type="region of interest" description="Disordered" evidence="1">
    <location>
        <begin position="771"/>
        <end position="818"/>
    </location>
</feature>
<feature type="compositionally biased region" description="Gly residues" evidence="1">
    <location>
        <begin position="1268"/>
        <end position="1278"/>
    </location>
</feature>
<feature type="compositionally biased region" description="Low complexity" evidence="1">
    <location>
        <begin position="1055"/>
        <end position="1070"/>
    </location>
</feature>
<feature type="region of interest" description="Disordered" evidence="1">
    <location>
        <begin position="260"/>
        <end position="356"/>
    </location>
</feature>
<feature type="compositionally biased region" description="Low complexity" evidence="1">
    <location>
        <begin position="109"/>
        <end position="123"/>
    </location>
</feature>
<comment type="caution">
    <text evidence="2">The sequence shown here is derived from an EMBL/GenBank/DDBJ whole genome shotgun (WGS) entry which is preliminary data.</text>
</comment>
<feature type="region of interest" description="Disordered" evidence="1">
    <location>
        <begin position="1575"/>
        <end position="1639"/>
    </location>
</feature>
<feature type="compositionally biased region" description="Low complexity" evidence="1">
    <location>
        <begin position="74"/>
        <end position="99"/>
    </location>
</feature>
<feature type="compositionally biased region" description="Basic and acidic residues" evidence="1">
    <location>
        <begin position="225"/>
        <end position="236"/>
    </location>
</feature>
<feature type="compositionally biased region" description="Polar residues" evidence="1">
    <location>
        <begin position="478"/>
        <end position="496"/>
    </location>
</feature>
<reference evidence="2 3" key="1">
    <citation type="submission" date="2024-01" db="EMBL/GenBank/DDBJ databases">
        <title>A draft genome for the cacao thread blight pathogen Marasmiellus scandens.</title>
        <authorList>
            <person name="Baruah I.K."/>
            <person name="Leung J."/>
            <person name="Bukari Y."/>
            <person name="Amoako-Attah I."/>
            <person name="Meinhardt L.W."/>
            <person name="Bailey B.A."/>
            <person name="Cohen S.P."/>
        </authorList>
    </citation>
    <scope>NUCLEOTIDE SEQUENCE [LARGE SCALE GENOMIC DNA]</scope>
    <source>
        <strain evidence="2 3">GH-19</strain>
    </source>
</reference>
<feature type="region of interest" description="Disordered" evidence="1">
    <location>
        <begin position="679"/>
        <end position="724"/>
    </location>
</feature>
<feature type="compositionally biased region" description="Polar residues" evidence="1">
    <location>
        <begin position="1575"/>
        <end position="1587"/>
    </location>
</feature>
<feature type="compositionally biased region" description="Polar residues" evidence="1">
    <location>
        <begin position="129"/>
        <end position="147"/>
    </location>
</feature>
<dbReference type="Proteomes" id="UP001498398">
    <property type="component" value="Unassembled WGS sequence"/>
</dbReference>
<feature type="region of interest" description="Disordered" evidence="1">
    <location>
        <begin position="1529"/>
        <end position="1561"/>
    </location>
</feature>
<feature type="region of interest" description="Disordered" evidence="1">
    <location>
        <begin position="1"/>
        <end position="238"/>
    </location>
</feature>
<feature type="compositionally biased region" description="Low complexity" evidence="1">
    <location>
        <begin position="1358"/>
        <end position="1369"/>
    </location>
</feature>
<dbReference type="EMBL" id="JBANRG010000023">
    <property type="protein sequence ID" value="KAK7455180.1"/>
    <property type="molecule type" value="Genomic_DNA"/>
</dbReference>
<feature type="region of interest" description="Disordered" evidence="1">
    <location>
        <begin position="850"/>
        <end position="979"/>
    </location>
</feature>
<feature type="region of interest" description="Disordered" evidence="1">
    <location>
        <begin position="391"/>
        <end position="605"/>
    </location>
</feature>
<feature type="compositionally biased region" description="Polar residues" evidence="1">
    <location>
        <begin position="1674"/>
        <end position="1684"/>
    </location>
</feature>
<gene>
    <name evidence="2" type="ORF">VKT23_011051</name>
</gene>
<sequence>MSTSVRTPHTRIPSVKSTSTNNYPSSSINTSAVNPASSPSPKSNSHITPGRKSSYTITFGTNNMGMTNGGVGASPGSSTSPSSVRSNKVTGSSVSLSPGSSGGSGGSTPSGSSGSGFRLRSLLPFGPNKNPTPISPTVSPSGPSNASFGGLGNVRKSMTLQRERKLSGSGSGPVERKDSPGQNGLPTASKTISHFGFKGSIGKGKGKAKMSAQGRGDGIPVISIDKQHSGDGRDGVDELGVYAGSKSMDARRASSDTIVSGMGAGRHYQTSRSRSIDWSSGARMGSSTSVPELSSNTGFASQIRLTEEIEVDQNGDHESQPYSPYAHSSSSTSTIPNYLASPYDVPSDSPDPLLLQQDSPYLSLDILSTGSSHDHPIDLSTIIEADSSGISKHLPSVTSSEASTSASNSRAQSEEPQPFPTKDTRPSNSFLNDLNSFLQPPIQAPPRSASLQALKSSASGSSSSLTPSSGVDADASASLGSRSPSHSPLPQSLGAQTPSPTLFPPLSPFAPPENSSSTPAPTSPNSGRRSHSLLASPFEPNLDSNFGRRRGSESPDYMDDSALELSMTEVDKQVRDAIRSSVGSAGKNRMSGGSTGGLSGPRGWLEDADARIVDGDEEEFEDSFLDAPGEESRIEENEVQKMLDTGVIQAEIGGARVDRTISTISVNFDNLDPALRTLLSPNRLTPGPKKPLPTTNSSSTLNLSTKVQPESTSTSTPVPSSNASAVGVASTSVLSSPWNSGNGSATIIAPTPTVPRSTGIASIRTRKDALGVDLNVPGPSKFGLKTPSPTPEAVSPPLAPSTSSSSTSSAVLAKPPPLPLPSQIETGGTGIVAAAKSALLGRRPAVQSSLPRLKTVVKQEQGPARSTSPSTTVVKPASNDANANASKTAAETRLSSETGFGITPTATTITSTSTTTIPSTTISSISTSTTPCPPSTSSSPRRRYTESIQPQPSSVPVEVTPASPPTVQRTASNSSSGSLFSVPPSMRGFPSTAPPSPLSGAFAVATSTPVVERSDRRAFVDFDEEVAGGSRFDLSRTATLGRAGGVGTRARMALSTRSPSPSSTTVSSHSQKLTTGLELRRPISSSASTSSSQRRIASGDYPVSRTLDPTRLSPGRAQFQTQHGSPEMQNAIPAVVSSSSMSFWKGRHRRRSMSVGTDPRAAVIANSALSPSHSASANATRGFLAASRRRETGSVMSHSDRPGTSLSGLSSLGGGTLQRERGPSDGPFRERKSPMMEWIGPRTAKAFRAAGLLDFDAPMGSTSPSEFGIGGNGNGEGFGSTRSHSRFSSLRSPSRMTHSEFGGGPAMSLGKSSGRRPSVGTSAGFFGLGPPGGSPSPTSVVDSPTSLAYRERDRETPTRSASTAPTSVSGASWLRDRDGERIERVDRLDRERERERERERADKERERDYEEIVALKEKHAAETSALLGALADSQRSARVLREEIAELRERLVNLERDHEGMEGVCEGLRVQNEEMKEDFEHAREEFEERLEEEIDRANRAEEENSRLRQECARLAEAEAEIERLRLMVGPNRGRSGTQPYANSPLRYSSRPGSPSFEFDSGEVEGFGAHEVEMSTESNADANASSRPTETKEFSTHAKSMHSPFLPPLTSSTSAFPQVTSRRSTSTLSDDDIDASRSRRISASSVFPALPANMSMLMLEDSIHDLDTGDRNFHDNLSYQSSDYSGFSGRGE</sequence>
<feature type="compositionally biased region" description="Polar residues" evidence="1">
    <location>
        <begin position="864"/>
        <end position="898"/>
    </location>
</feature>
<feature type="compositionally biased region" description="Basic and acidic residues" evidence="1">
    <location>
        <begin position="1374"/>
        <end position="1409"/>
    </location>
</feature>
<protein>
    <submittedName>
        <fullName evidence="2">Uncharacterized protein</fullName>
    </submittedName>
</protein>
<proteinExistence type="predicted"/>
<feature type="compositionally biased region" description="Low complexity" evidence="1">
    <location>
        <begin position="793"/>
        <end position="813"/>
    </location>
</feature>
<feature type="compositionally biased region" description="Low complexity" evidence="1">
    <location>
        <begin position="1335"/>
        <end position="1347"/>
    </location>
</feature>
<accession>A0ABR1JDV1</accession>
<feature type="compositionally biased region" description="Polar residues" evidence="1">
    <location>
        <begin position="268"/>
        <end position="278"/>
    </location>
</feature>
<feature type="region of interest" description="Disordered" evidence="1">
    <location>
        <begin position="1265"/>
        <end position="1409"/>
    </location>
</feature>
<feature type="compositionally biased region" description="Low complexity" evidence="1">
    <location>
        <begin position="512"/>
        <end position="526"/>
    </location>
</feature>
<feature type="compositionally biased region" description="Low complexity" evidence="1">
    <location>
        <begin position="684"/>
        <end position="724"/>
    </location>
</feature>
<feature type="compositionally biased region" description="Pro residues" evidence="1">
    <location>
        <begin position="501"/>
        <end position="511"/>
    </location>
</feature>
<feature type="compositionally biased region" description="Low complexity" evidence="1">
    <location>
        <begin position="1082"/>
        <end position="1098"/>
    </location>
</feature>
<feature type="compositionally biased region" description="Polar residues" evidence="1">
    <location>
        <begin position="180"/>
        <end position="192"/>
    </location>
</feature>
<feature type="compositionally biased region" description="Low complexity" evidence="1">
    <location>
        <begin position="396"/>
        <end position="409"/>
    </location>
</feature>
<feature type="compositionally biased region" description="Low complexity" evidence="1">
    <location>
        <begin position="1607"/>
        <end position="1627"/>
    </location>
</feature>
<feature type="compositionally biased region" description="Low complexity" evidence="1">
    <location>
        <begin position="341"/>
        <end position="356"/>
    </location>
</feature>
<evidence type="ECO:0000313" key="3">
    <source>
        <dbReference type="Proteomes" id="UP001498398"/>
    </source>
</evidence>
<feature type="region of interest" description="Disordered" evidence="1">
    <location>
        <begin position="1189"/>
        <end position="1233"/>
    </location>
</feature>
<feature type="compositionally biased region" description="Polar residues" evidence="1">
    <location>
        <begin position="426"/>
        <end position="438"/>
    </location>
</feature>
<feature type="compositionally biased region" description="Basic and acidic residues" evidence="1">
    <location>
        <begin position="1218"/>
        <end position="1233"/>
    </location>
</feature>
<feature type="compositionally biased region" description="Polar residues" evidence="1">
    <location>
        <begin position="15"/>
        <end position="30"/>
    </location>
</feature>